<dbReference type="RefSeq" id="WP_209334626.1">
    <property type="nucleotide sequence ID" value="NZ_JAGIYY010000002.1"/>
</dbReference>
<feature type="transmembrane region" description="Helical" evidence="1">
    <location>
        <begin position="6"/>
        <end position="25"/>
    </location>
</feature>
<accession>A0A8J7R1Q3</accession>
<organism evidence="2 3">
    <name type="scientific">Tianweitania sediminis</name>
    <dbReference type="NCBI Taxonomy" id="1502156"/>
    <lineage>
        <taxon>Bacteria</taxon>
        <taxon>Pseudomonadati</taxon>
        <taxon>Pseudomonadota</taxon>
        <taxon>Alphaproteobacteria</taxon>
        <taxon>Hyphomicrobiales</taxon>
        <taxon>Phyllobacteriaceae</taxon>
        <taxon>Tianweitania</taxon>
    </lineage>
</organism>
<evidence type="ECO:0000313" key="2">
    <source>
        <dbReference type="EMBL" id="MBP0438595.1"/>
    </source>
</evidence>
<sequence length="45" mass="4812">MTPVRAFFLSMVMMSAIAMWGAGIYTADASVHMQVTDGYGVSATH</sequence>
<evidence type="ECO:0000313" key="3">
    <source>
        <dbReference type="Proteomes" id="UP000666240"/>
    </source>
</evidence>
<proteinExistence type="predicted"/>
<dbReference type="AlphaFoldDB" id="A0A8J7R1Q3"/>
<protein>
    <submittedName>
        <fullName evidence="2">Uncharacterized protein</fullName>
    </submittedName>
</protein>
<dbReference type="Proteomes" id="UP000666240">
    <property type="component" value="Unassembled WGS sequence"/>
</dbReference>
<comment type="caution">
    <text evidence="2">The sequence shown here is derived from an EMBL/GenBank/DDBJ whole genome shotgun (WGS) entry which is preliminary data.</text>
</comment>
<gene>
    <name evidence="2" type="ORF">J5Y06_08045</name>
</gene>
<evidence type="ECO:0000256" key="1">
    <source>
        <dbReference type="SAM" id="Phobius"/>
    </source>
</evidence>
<keyword evidence="1" id="KW-1133">Transmembrane helix</keyword>
<name>A0A8J7R1Q3_9HYPH</name>
<dbReference type="EMBL" id="JAGIYY010000002">
    <property type="protein sequence ID" value="MBP0438595.1"/>
    <property type="molecule type" value="Genomic_DNA"/>
</dbReference>
<reference evidence="2" key="1">
    <citation type="submission" date="2021-03" db="EMBL/GenBank/DDBJ databases">
        <title>Genome sequencing and assembly of Tianweitania sediminis.</title>
        <authorList>
            <person name="Chhetri G."/>
        </authorList>
    </citation>
    <scope>NUCLEOTIDE SEQUENCE</scope>
    <source>
        <strain evidence="2">Z8</strain>
    </source>
</reference>
<keyword evidence="1" id="KW-0812">Transmembrane</keyword>
<keyword evidence="1" id="KW-0472">Membrane</keyword>
<keyword evidence="3" id="KW-1185">Reference proteome</keyword>